<feature type="compositionally biased region" description="Polar residues" evidence="1">
    <location>
        <begin position="24"/>
        <end position="42"/>
    </location>
</feature>
<proteinExistence type="predicted"/>
<evidence type="ECO:0000256" key="1">
    <source>
        <dbReference type="SAM" id="MobiDB-lite"/>
    </source>
</evidence>
<comment type="caution">
    <text evidence="2">The sequence shown here is derived from an EMBL/GenBank/DDBJ whole genome shotgun (WGS) entry which is preliminary data.</text>
</comment>
<protein>
    <submittedName>
        <fullName evidence="2">Uncharacterized protein</fullName>
    </submittedName>
</protein>
<dbReference type="EMBL" id="NBTZ01000101">
    <property type="protein sequence ID" value="OTP71456.1"/>
    <property type="molecule type" value="Genomic_DNA"/>
</dbReference>
<evidence type="ECO:0000313" key="2">
    <source>
        <dbReference type="EMBL" id="OTP71456.1"/>
    </source>
</evidence>
<organism evidence="2 3">
    <name type="scientific">Caballeronia sordidicola</name>
    <name type="common">Burkholderia sordidicola</name>
    <dbReference type="NCBI Taxonomy" id="196367"/>
    <lineage>
        <taxon>Bacteria</taxon>
        <taxon>Pseudomonadati</taxon>
        <taxon>Pseudomonadota</taxon>
        <taxon>Betaproteobacteria</taxon>
        <taxon>Burkholderiales</taxon>
        <taxon>Burkholderiaceae</taxon>
        <taxon>Caballeronia</taxon>
    </lineage>
</organism>
<reference evidence="2 3" key="1">
    <citation type="submission" date="2017-03" db="EMBL/GenBank/DDBJ databases">
        <title>Genome analysis of strain PAMC 26577.</title>
        <authorList>
            <person name="Oh H.-M."/>
            <person name="Yang J.-A."/>
        </authorList>
    </citation>
    <scope>NUCLEOTIDE SEQUENCE [LARGE SCALE GENOMIC DNA]</scope>
    <source>
        <strain evidence="2 3">PAMC 26577</strain>
    </source>
</reference>
<feature type="region of interest" description="Disordered" evidence="1">
    <location>
        <begin position="17"/>
        <end position="54"/>
    </location>
</feature>
<gene>
    <name evidence="2" type="ORF">PAMC26577_23685</name>
</gene>
<sequence length="70" mass="7494">MDAQNGLRIKVAHGFMDSAESGRRSSTCQQPFRQPGTIATTTPERRNESNAAGWSCALTRNSGGMLKPGV</sequence>
<dbReference type="AlphaFoldDB" id="A0A242MJH6"/>
<name>A0A242MJH6_CABSO</name>
<evidence type="ECO:0000313" key="3">
    <source>
        <dbReference type="Proteomes" id="UP000195221"/>
    </source>
</evidence>
<dbReference type="Proteomes" id="UP000195221">
    <property type="component" value="Unassembled WGS sequence"/>
</dbReference>
<accession>A0A242MJH6</accession>